<evidence type="ECO:0000259" key="5">
    <source>
        <dbReference type="PROSITE" id="PS50966"/>
    </source>
</evidence>
<dbReference type="InterPro" id="IPR006564">
    <property type="entry name" value="Znf_PMZ"/>
</dbReference>
<dbReference type="EMBL" id="JAUESC010000386">
    <property type="protein sequence ID" value="KAK0576434.1"/>
    <property type="molecule type" value="Genomic_DNA"/>
</dbReference>
<organism evidence="6 7">
    <name type="scientific">Acer saccharum</name>
    <name type="common">Sugar maple</name>
    <dbReference type="NCBI Taxonomy" id="4024"/>
    <lineage>
        <taxon>Eukaryota</taxon>
        <taxon>Viridiplantae</taxon>
        <taxon>Streptophyta</taxon>
        <taxon>Embryophyta</taxon>
        <taxon>Tracheophyta</taxon>
        <taxon>Spermatophyta</taxon>
        <taxon>Magnoliopsida</taxon>
        <taxon>eudicotyledons</taxon>
        <taxon>Gunneridae</taxon>
        <taxon>Pentapetalae</taxon>
        <taxon>rosids</taxon>
        <taxon>malvids</taxon>
        <taxon>Sapindales</taxon>
        <taxon>Sapindaceae</taxon>
        <taxon>Hippocastanoideae</taxon>
        <taxon>Acereae</taxon>
        <taxon>Acer</taxon>
    </lineage>
</organism>
<feature type="domain" description="SWIM-type" evidence="5">
    <location>
        <begin position="124"/>
        <end position="156"/>
    </location>
</feature>
<name>A0AA39RPU0_ACESA</name>
<dbReference type="PANTHER" id="PTHR31973:SF187">
    <property type="entry name" value="MUTATOR TRANSPOSASE MUDRA PROTEIN"/>
    <property type="match status" value="1"/>
</dbReference>
<dbReference type="PANTHER" id="PTHR31973">
    <property type="entry name" value="POLYPROTEIN, PUTATIVE-RELATED"/>
    <property type="match status" value="1"/>
</dbReference>
<protein>
    <recommendedName>
        <fullName evidence="5">SWIM-type domain-containing protein</fullName>
    </recommendedName>
</protein>
<evidence type="ECO:0000256" key="3">
    <source>
        <dbReference type="ARBA" id="ARBA00022833"/>
    </source>
</evidence>
<proteinExistence type="predicted"/>
<dbReference type="GO" id="GO:0008270">
    <property type="term" value="F:zinc ion binding"/>
    <property type="evidence" value="ECO:0007669"/>
    <property type="project" value="UniProtKB-KW"/>
</dbReference>
<accession>A0AA39RPU0</accession>
<evidence type="ECO:0000313" key="6">
    <source>
        <dbReference type="EMBL" id="KAK0576434.1"/>
    </source>
</evidence>
<evidence type="ECO:0000313" key="7">
    <source>
        <dbReference type="Proteomes" id="UP001168877"/>
    </source>
</evidence>
<dbReference type="PROSITE" id="PS50966">
    <property type="entry name" value="ZF_SWIM"/>
    <property type="match status" value="1"/>
</dbReference>
<evidence type="ECO:0000256" key="2">
    <source>
        <dbReference type="ARBA" id="ARBA00022771"/>
    </source>
</evidence>
<keyword evidence="7" id="KW-1185">Reference proteome</keyword>
<evidence type="ECO:0000256" key="4">
    <source>
        <dbReference type="PROSITE-ProRule" id="PRU00325"/>
    </source>
</evidence>
<gene>
    <name evidence="6" type="ORF">LWI29_017435</name>
</gene>
<reference evidence="6" key="1">
    <citation type="journal article" date="2022" name="Plant J.">
        <title>Strategies of tolerance reflected in two North American maple genomes.</title>
        <authorList>
            <person name="McEvoy S.L."/>
            <person name="Sezen U.U."/>
            <person name="Trouern-Trend A."/>
            <person name="McMahon S.M."/>
            <person name="Schaberg P.G."/>
            <person name="Yang J."/>
            <person name="Wegrzyn J.L."/>
            <person name="Swenson N.G."/>
        </authorList>
    </citation>
    <scope>NUCLEOTIDE SEQUENCE</scope>
    <source>
        <strain evidence="6">NS2018</strain>
    </source>
</reference>
<dbReference type="SMART" id="SM00575">
    <property type="entry name" value="ZnF_PMZ"/>
    <property type="match status" value="1"/>
</dbReference>
<keyword evidence="2 4" id="KW-0863">Zinc-finger</keyword>
<sequence>MERLRIESEAAYQWLTDKDPLHWSRAFFKDTALCDMLCNNMCEAFNSVILQACDKPVITLMEMIRVYLMKMLVTKRAEVHKWHHQIGPNVMKFVEKIKMEISVCNPAYCGNYIFQVKETGGEQFVVNIEQKSCACNKWQLIGISCIHGMAILLSSNRDPLDFINIKYKKESFFNTYTPSDLWHKWPKHMAKNQ</sequence>
<comment type="caution">
    <text evidence="6">The sequence shown here is derived from an EMBL/GenBank/DDBJ whole genome shotgun (WGS) entry which is preliminary data.</text>
</comment>
<reference evidence="6" key="2">
    <citation type="submission" date="2023-06" db="EMBL/GenBank/DDBJ databases">
        <authorList>
            <person name="Swenson N.G."/>
            <person name="Wegrzyn J.L."/>
            <person name="Mcevoy S.L."/>
        </authorList>
    </citation>
    <scope>NUCLEOTIDE SEQUENCE</scope>
    <source>
        <strain evidence="6">NS2018</strain>
        <tissue evidence="6">Leaf</tissue>
    </source>
</reference>
<dbReference type="Proteomes" id="UP001168877">
    <property type="component" value="Unassembled WGS sequence"/>
</dbReference>
<dbReference type="InterPro" id="IPR007527">
    <property type="entry name" value="Znf_SWIM"/>
</dbReference>
<keyword evidence="3" id="KW-0862">Zinc</keyword>
<keyword evidence="1" id="KW-0479">Metal-binding</keyword>
<dbReference type="Pfam" id="PF04434">
    <property type="entry name" value="SWIM"/>
    <property type="match status" value="1"/>
</dbReference>
<evidence type="ECO:0000256" key="1">
    <source>
        <dbReference type="ARBA" id="ARBA00022723"/>
    </source>
</evidence>
<dbReference type="AlphaFoldDB" id="A0AA39RPU0"/>